<gene>
    <name evidence="4" type="ORF">PLEPLA_LOCUS24545</name>
</gene>
<dbReference type="SUPFAM" id="SSF48726">
    <property type="entry name" value="Immunoglobulin"/>
    <property type="match status" value="4"/>
</dbReference>
<evidence type="ECO:0000313" key="5">
    <source>
        <dbReference type="Proteomes" id="UP001153269"/>
    </source>
</evidence>
<dbReference type="PANTHER" id="PTHR23411">
    <property type="entry name" value="TAPASIN"/>
    <property type="match status" value="1"/>
</dbReference>
<feature type="domain" description="Ig-like" evidence="3">
    <location>
        <begin position="348"/>
        <end position="446"/>
    </location>
</feature>
<dbReference type="InterPro" id="IPR007110">
    <property type="entry name" value="Ig-like_dom"/>
</dbReference>
<dbReference type="Gene3D" id="2.60.40.10">
    <property type="entry name" value="Immunoglobulins"/>
    <property type="match status" value="5"/>
</dbReference>
<reference evidence="4" key="1">
    <citation type="submission" date="2020-03" db="EMBL/GenBank/DDBJ databases">
        <authorList>
            <person name="Weist P."/>
        </authorList>
    </citation>
    <scope>NUCLEOTIDE SEQUENCE</scope>
</reference>
<dbReference type="PROSITE" id="PS50835">
    <property type="entry name" value="IG_LIKE"/>
    <property type="match status" value="3"/>
</dbReference>
<dbReference type="EMBL" id="CADEAL010001901">
    <property type="protein sequence ID" value="CAB1436512.1"/>
    <property type="molecule type" value="Genomic_DNA"/>
</dbReference>
<dbReference type="InterPro" id="IPR036179">
    <property type="entry name" value="Ig-like_dom_sf"/>
</dbReference>
<feature type="domain" description="Ig-like" evidence="3">
    <location>
        <begin position="133"/>
        <end position="225"/>
    </location>
</feature>
<dbReference type="SMART" id="SM00407">
    <property type="entry name" value="IGc1"/>
    <property type="match status" value="4"/>
</dbReference>
<sequence>MKQIEIGHCDYFDYWGQGTQVTVTSATSTKPTVFPLMPCGSGTGTTVTLGCLATGFSPSPLTFAWNKNGAALTGSIQYPSVLKGEHYTGVSQIVVPKQDWDSSKPGQYKCAVTHSAGTGEAFFQKKVVVYKTPEVKVSTFSDEENEVSFICTATDFSPKDHQIEWLKNKVKVTDKITEFTSTKSGNGTPLYSVASILTMQSADVPALTEIICQFKGKNETGEVLTRDFLSYSPDRTNNECPKADVEVTIEPPTLEDIFVEKKGTITCHVKANKPHVSKIYWEDQNGDEIAGASMELKNGGTTHSLPLGITYVEWSQGIKFICVVEHSEVIDPIKTPYERETGVLTQRPSVFMMPPVEHIKKNMVTLTCFVKDFSPEEVFVAWLVDDELTKDAFNTTNPIKNHGSYSAYGQLSISLDTWKDAGSVYSCVVYHQSLDSNTRAIVRSIAYNTFDKLNLVNVSLNIPNTCKA</sequence>
<keyword evidence="1" id="KW-1015">Disulfide bond</keyword>
<evidence type="ECO:0000256" key="1">
    <source>
        <dbReference type="ARBA" id="ARBA00023157"/>
    </source>
</evidence>
<dbReference type="Proteomes" id="UP001153269">
    <property type="component" value="Unassembled WGS sequence"/>
</dbReference>
<keyword evidence="5" id="KW-1185">Reference proteome</keyword>
<evidence type="ECO:0000256" key="2">
    <source>
        <dbReference type="ARBA" id="ARBA00023319"/>
    </source>
</evidence>
<organism evidence="4 5">
    <name type="scientific">Pleuronectes platessa</name>
    <name type="common">European plaice</name>
    <dbReference type="NCBI Taxonomy" id="8262"/>
    <lineage>
        <taxon>Eukaryota</taxon>
        <taxon>Metazoa</taxon>
        <taxon>Chordata</taxon>
        <taxon>Craniata</taxon>
        <taxon>Vertebrata</taxon>
        <taxon>Euteleostomi</taxon>
        <taxon>Actinopterygii</taxon>
        <taxon>Neopterygii</taxon>
        <taxon>Teleostei</taxon>
        <taxon>Neoteleostei</taxon>
        <taxon>Acanthomorphata</taxon>
        <taxon>Carangaria</taxon>
        <taxon>Pleuronectiformes</taxon>
        <taxon>Pleuronectoidei</taxon>
        <taxon>Pleuronectidae</taxon>
        <taxon>Pleuronectes</taxon>
    </lineage>
</organism>
<proteinExistence type="predicted"/>
<keyword evidence="2" id="KW-0393">Immunoglobulin domain</keyword>
<dbReference type="PROSITE" id="PS00290">
    <property type="entry name" value="IG_MHC"/>
    <property type="match status" value="1"/>
</dbReference>
<accession>A0A9N7UPT3</accession>
<dbReference type="InterPro" id="IPR003006">
    <property type="entry name" value="Ig/MHC_CS"/>
</dbReference>
<dbReference type="FunFam" id="2.60.40.10:FF:000283">
    <property type="entry name" value="Immunoglobulin kappa constant"/>
    <property type="match status" value="1"/>
</dbReference>
<evidence type="ECO:0000259" key="3">
    <source>
        <dbReference type="PROSITE" id="PS50835"/>
    </source>
</evidence>
<dbReference type="Pfam" id="PF07654">
    <property type="entry name" value="C1-set"/>
    <property type="match status" value="3"/>
</dbReference>
<dbReference type="InterPro" id="IPR050380">
    <property type="entry name" value="Immune_Resp_Modulators"/>
</dbReference>
<name>A0A9N7UPT3_PLEPL</name>
<protein>
    <recommendedName>
        <fullName evidence="3">Ig-like domain-containing protein</fullName>
    </recommendedName>
</protein>
<evidence type="ECO:0000313" key="4">
    <source>
        <dbReference type="EMBL" id="CAB1436512.1"/>
    </source>
</evidence>
<dbReference type="CDD" id="cd21819">
    <property type="entry name" value="IgC1_CH1_IgM"/>
    <property type="match status" value="1"/>
</dbReference>
<dbReference type="AlphaFoldDB" id="A0A9N7UPT3"/>
<dbReference type="InterPro" id="IPR003597">
    <property type="entry name" value="Ig_C1-set"/>
</dbReference>
<comment type="caution">
    <text evidence="4">The sequence shown here is derived from an EMBL/GenBank/DDBJ whole genome shotgun (WGS) entry which is preliminary data.</text>
</comment>
<dbReference type="InterPro" id="IPR013783">
    <property type="entry name" value="Ig-like_fold"/>
</dbReference>
<feature type="domain" description="Ig-like" evidence="3">
    <location>
        <begin position="31"/>
        <end position="128"/>
    </location>
</feature>